<protein>
    <submittedName>
        <fullName evidence="2">Uncharacterized protein</fullName>
    </submittedName>
</protein>
<gene>
    <name evidence="2" type="ORF">ACFOKA_07100</name>
</gene>
<accession>A0ABV7D3E0</accession>
<evidence type="ECO:0000313" key="3">
    <source>
        <dbReference type="Proteomes" id="UP001595444"/>
    </source>
</evidence>
<keyword evidence="1" id="KW-0812">Transmembrane</keyword>
<keyword evidence="3" id="KW-1185">Reference proteome</keyword>
<dbReference type="EMBL" id="JBHRSL010000004">
    <property type="protein sequence ID" value="MFC3051664.1"/>
    <property type="molecule type" value="Genomic_DNA"/>
</dbReference>
<feature type="transmembrane region" description="Helical" evidence="1">
    <location>
        <begin position="51"/>
        <end position="72"/>
    </location>
</feature>
<organism evidence="2 3">
    <name type="scientific">Kordiimonas pumila</name>
    <dbReference type="NCBI Taxonomy" id="2161677"/>
    <lineage>
        <taxon>Bacteria</taxon>
        <taxon>Pseudomonadati</taxon>
        <taxon>Pseudomonadota</taxon>
        <taxon>Alphaproteobacteria</taxon>
        <taxon>Kordiimonadales</taxon>
        <taxon>Kordiimonadaceae</taxon>
        <taxon>Kordiimonas</taxon>
    </lineage>
</organism>
<keyword evidence="1" id="KW-0472">Membrane</keyword>
<reference evidence="3" key="1">
    <citation type="journal article" date="2019" name="Int. J. Syst. Evol. Microbiol.">
        <title>The Global Catalogue of Microorganisms (GCM) 10K type strain sequencing project: providing services to taxonomists for standard genome sequencing and annotation.</title>
        <authorList>
            <consortium name="The Broad Institute Genomics Platform"/>
            <consortium name="The Broad Institute Genome Sequencing Center for Infectious Disease"/>
            <person name="Wu L."/>
            <person name="Ma J."/>
        </authorList>
    </citation>
    <scope>NUCLEOTIDE SEQUENCE [LARGE SCALE GENOMIC DNA]</scope>
    <source>
        <strain evidence="3">KCTC 62164</strain>
    </source>
</reference>
<evidence type="ECO:0000256" key="1">
    <source>
        <dbReference type="SAM" id="Phobius"/>
    </source>
</evidence>
<sequence>MLVGTKQEYNLANGAAVLDGSTTANAALMRATLALDRIERHEEECKRRWGLVVKLMLVALTKLGGLTMFLVADKLGWLS</sequence>
<name>A0ABV7D3E0_9PROT</name>
<comment type="caution">
    <text evidence="2">The sequence shown here is derived from an EMBL/GenBank/DDBJ whole genome shotgun (WGS) entry which is preliminary data.</text>
</comment>
<dbReference type="RefSeq" id="WP_194215137.1">
    <property type="nucleotide sequence ID" value="NZ_CP061205.1"/>
</dbReference>
<keyword evidence="1" id="KW-1133">Transmembrane helix</keyword>
<proteinExistence type="predicted"/>
<evidence type="ECO:0000313" key="2">
    <source>
        <dbReference type="EMBL" id="MFC3051664.1"/>
    </source>
</evidence>
<dbReference type="Proteomes" id="UP001595444">
    <property type="component" value="Unassembled WGS sequence"/>
</dbReference>